<dbReference type="SUPFAM" id="SSF53474">
    <property type="entry name" value="alpha/beta-Hydrolases"/>
    <property type="match status" value="1"/>
</dbReference>
<reference evidence="4 5" key="1">
    <citation type="submission" date="2019-09" db="EMBL/GenBank/DDBJ databases">
        <authorList>
            <person name="Depoorter E."/>
        </authorList>
    </citation>
    <scope>NUCLEOTIDE SEQUENCE [LARGE SCALE GENOMIC DNA]</scope>
    <source>
        <strain evidence="4">R-18112</strain>
    </source>
</reference>
<organism evidence="4 5">
    <name type="scientific">Burkholderia lata (strain ATCC 17760 / DSM 23089 / LMG 22485 / NCIMB 9086 / R18194 / 383)</name>
    <dbReference type="NCBI Taxonomy" id="482957"/>
    <lineage>
        <taxon>Bacteria</taxon>
        <taxon>Pseudomonadati</taxon>
        <taxon>Pseudomonadota</taxon>
        <taxon>Betaproteobacteria</taxon>
        <taxon>Burkholderiales</taxon>
        <taxon>Burkholderiaceae</taxon>
        <taxon>Burkholderia</taxon>
        <taxon>Burkholderia cepacia complex</taxon>
    </lineage>
</organism>
<feature type="domain" description="Dienelactone hydrolase" evidence="3">
    <location>
        <begin position="38"/>
        <end position="278"/>
    </location>
</feature>
<evidence type="ECO:0000313" key="5">
    <source>
        <dbReference type="Proteomes" id="UP000494274"/>
    </source>
</evidence>
<dbReference type="InterPro" id="IPR050261">
    <property type="entry name" value="FrsA_esterase"/>
</dbReference>
<dbReference type="InterPro" id="IPR029058">
    <property type="entry name" value="AB_hydrolase_fold"/>
</dbReference>
<gene>
    <name evidence="4" type="ORF">BLA18112_00258</name>
</gene>
<dbReference type="Gene3D" id="3.40.50.1820">
    <property type="entry name" value="alpha/beta hydrolase"/>
    <property type="match status" value="1"/>
</dbReference>
<dbReference type="InterPro" id="IPR002925">
    <property type="entry name" value="Dienelactn_hydro"/>
</dbReference>
<proteinExistence type="predicted"/>
<dbReference type="Proteomes" id="UP000494274">
    <property type="component" value="Unassembled WGS sequence"/>
</dbReference>
<dbReference type="GO" id="GO:0052689">
    <property type="term" value="F:carboxylic ester hydrolase activity"/>
    <property type="evidence" value="ECO:0007669"/>
    <property type="project" value="UniProtKB-ARBA"/>
</dbReference>
<dbReference type="PANTHER" id="PTHR22946">
    <property type="entry name" value="DIENELACTONE HYDROLASE DOMAIN-CONTAINING PROTEIN-RELATED"/>
    <property type="match status" value="1"/>
</dbReference>
<name>A0A6P2SXT2_BURL3</name>
<sequence length="293" mass="31157">MRMLLMSVVLGCLSALASAQTVVHFASTDGPPATPLDGYLFPAPGAGPHPAIVFLHGCSGMFAKSGAIYSRERDWASRFNAAGITVLEVDSFTPRHHGEMCAPAHFVDAIYRARPFDAYGALRYLQSLDTVRPDRIGVMGWSQGGGTLLNAVRASSPARPASLPAGDFRAAVAFYPASCNTKRQGAVWQSPVPLLVLIGEQDVWTPFGPCKTLFDSVAPGTEATFHAYPAAYHDFDWPNMPVHAAPAFTTKAGVVPIEGTEPAARADAQQRVVDYFSARLLGNGAAARQPTAD</sequence>
<dbReference type="PANTHER" id="PTHR22946:SF9">
    <property type="entry name" value="POLYKETIDE TRANSFERASE AF380"/>
    <property type="match status" value="1"/>
</dbReference>
<evidence type="ECO:0000256" key="2">
    <source>
        <dbReference type="SAM" id="SignalP"/>
    </source>
</evidence>
<evidence type="ECO:0000256" key="1">
    <source>
        <dbReference type="ARBA" id="ARBA00022801"/>
    </source>
</evidence>
<dbReference type="EMBL" id="CABVQI010000001">
    <property type="protein sequence ID" value="VWC55829.1"/>
    <property type="molecule type" value="Genomic_DNA"/>
</dbReference>
<dbReference type="AlphaFoldDB" id="A0A6P2SXT2"/>
<accession>A0A6P2SXT2</accession>
<dbReference type="Pfam" id="PF01738">
    <property type="entry name" value="DLH"/>
    <property type="match status" value="1"/>
</dbReference>
<protein>
    <submittedName>
        <fullName evidence="4">DeoR family transcriptional regulator</fullName>
    </submittedName>
</protein>
<feature type="signal peptide" evidence="2">
    <location>
        <begin position="1"/>
        <end position="19"/>
    </location>
</feature>
<keyword evidence="2" id="KW-0732">Signal</keyword>
<evidence type="ECO:0000313" key="4">
    <source>
        <dbReference type="EMBL" id="VWC55829.1"/>
    </source>
</evidence>
<keyword evidence="1" id="KW-0378">Hydrolase</keyword>
<dbReference type="RefSeq" id="WP_175042028.1">
    <property type="nucleotide sequence ID" value="NZ_CABVQI010000001.1"/>
</dbReference>
<evidence type="ECO:0000259" key="3">
    <source>
        <dbReference type="Pfam" id="PF01738"/>
    </source>
</evidence>
<feature type="chain" id="PRO_5026678868" evidence="2">
    <location>
        <begin position="20"/>
        <end position="293"/>
    </location>
</feature>